<comment type="caution">
    <text evidence="1">The sequence shown here is derived from an EMBL/GenBank/DDBJ whole genome shotgun (WGS) entry which is preliminary data.</text>
</comment>
<name>A0ABW4TDP9_9ACTN</name>
<dbReference type="RefSeq" id="WP_379581807.1">
    <property type="nucleotide sequence ID" value="NZ_JBHUFV010000083.1"/>
</dbReference>
<dbReference type="Proteomes" id="UP001597368">
    <property type="component" value="Unassembled WGS sequence"/>
</dbReference>
<accession>A0ABW4TDP9</accession>
<sequence>MARRPINRRTASRYPSFALRTADGGVLGFTTFQVAVHIPPKKAEPGRFRVVASYSGVTGGSGR</sequence>
<organism evidence="1 2">
    <name type="scientific">Nonomuraea mangrovi</name>
    <dbReference type="NCBI Taxonomy" id="2316207"/>
    <lineage>
        <taxon>Bacteria</taxon>
        <taxon>Bacillati</taxon>
        <taxon>Actinomycetota</taxon>
        <taxon>Actinomycetes</taxon>
        <taxon>Streptosporangiales</taxon>
        <taxon>Streptosporangiaceae</taxon>
        <taxon>Nonomuraea</taxon>
    </lineage>
</organism>
<evidence type="ECO:0000313" key="2">
    <source>
        <dbReference type="Proteomes" id="UP001597368"/>
    </source>
</evidence>
<protein>
    <submittedName>
        <fullName evidence="1">Uncharacterized protein</fullName>
    </submittedName>
</protein>
<reference evidence="2" key="1">
    <citation type="journal article" date="2019" name="Int. J. Syst. Evol. Microbiol.">
        <title>The Global Catalogue of Microorganisms (GCM) 10K type strain sequencing project: providing services to taxonomists for standard genome sequencing and annotation.</title>
        <authorList>
            <consortium name="The Broad Institute Genomics Platform"/>
            <consortium name="The Broad Institute Genome Sequencing Center for Infectious Disease"/>
            <person name="Wu L."/>
            <person name="Ma J."/>
        </authorList>
    </citation>
    <scope>NUCLEOTIDE SEQUENCE [LARGE SCALE GENOMIC DNA]</scope>
    <source>
        <strain evidence="2">ICMP 6774ER</strain>
    </source>
</reference>
<keyword evidence="2" id="KW-1185">Reference proteome</keyword>
<proteinExistence type="predicted"/>
<gene>
    <name evidence="1" type="ORF">ACFSKW_49300</name>
</gene>
<dbReference type="EMBL" id="JBHUFV010000083">
    <property type="protein sequence ID" value="MFD1939487.1"/>
    <property type="molecule type" value="Genomic_DNA"/>
</dbReference>
<evidence type="ECO:0000313" key="1">
    <source>
        <dbReference type="EMBL" id="MFD1939487.1"/>
    </source>
</evidence>